<evidence type="ECO:0000256" key="7">
    <source>
        <dbReference type="ARBA" id="ARBA00022882"/>
    </source>
</evidence>
<dbReference type="SUPFAM" id="SSF81324">
    <property type="entry name" value="Voltage-gated potassium channels"/>
    <property type="match status" value="1"/>
</dbReference>
<dbReference type="Gene3D" id="1.20.120.350">
    <property type="entry name" value="Voltage-gated potassium channels. Chain C"/>
    <property type="match status" value="1"/>
</dbReference>
<keyword evidence="7" id="KW-0851">Voltage-gated channel</keyword>
<reference evidence="15" key="3">
    <citation type="submission" date="2025-09" db="UniProtKB">
        <authorList>
            <consortium name="Ensembl"/>
        </authorList>
    </citation>
    <scope>IDENTIFICATION</scope>
</reference>
<keyword evidence="9" id="KW-0406">Ion transport</keyword>
<name>A0AAQ4Q480_GASAC</name>
<feature type="transmembrane region" description="Helical" evidence="13">
    <location>
        <begin position="159"/>
        <end position="189"/>
    </location>
</feature>
<keyword evidence="5 13" id="KW-0812">Transmembrane</keyword>
<evidence type="ECO:0000256" key="8">
    <source>
        <dbReference type="ARBA" id="ARBA00022989"/>
    </source>
</evidence>
<evidence type="ECO:0000256" key="5">
    <source>
        <dbReference type="ARBA" id="ARBA00022692"/>
    </source>
</evidence>
<dbReference type="InterPro" id="IPR005821">
    <property type="entry name" value="Ion_trans_dom"/>
</dbReference>
<dbReference type="Gene3D" id="1.10.287.70">
    <property type="match status" value="1"/>
</dbReference>
<sequence length="429" mass="48442">MPEVALTIQPHGGPNPDPGLEEQEQLPYPDLAPVVLGCFKQTSRPRNWFLTLTSSSTWLRYVSILVILLDCVSLGIYVPGQQRSYKLKLLDSIVVTYFVGEMFSKMFAMGLFGYKGSYLSNYWNRFFDFFMDHLGLHLQVSQVLGPLRLISRVASMRDIVSAVLFIFPMLANVLCLYMFVVHIFGVIGVQLWAGRLRNRCFLGEDPTAMYNVSLSPYYVNKYGELQTFLCSPEGTSGRHCGEVPPNRENHQICSLAPPAPSVFGLTGAGTNACVNWNVLYNVCRAGAQNPNSGATNFDNIGYAWISIFQVVTLEGWSNIMFYVMNVYSFWSFLYFIFVVIMGSYIMMNVCGVVISTQFSDNLEHLRRRETRRENSDVLGEWLCSKWTGCLAVIRRRASNRSVSVRSLQVISNKLVGFLLKPAVDNWGLL</sequence>
<dbReference type="GeneTree" id="ENSGT00940000168093"/>
<keyword evidence="4" id="KW-0107">Calcium channel</keyword>
<proteinExistence type="predicted"/>
<organism evidence="15 16">
    <name type="scientific">Gasterosteus aculeatus aculeatus</name>
    <name type="common">three-spined stickleback</name>
    <dbReference type="NCBI Taxonomy" id="481459"/>
    <lineage>
        <taxon>Eukaryota</taxon>
        <taxon>Metazoa</taxon>
        <taxon>Chordata</taxon>
        <taxon>Craniata</taxon>
        <taxon>Vertebrata</taxon>
        <taxon>Euteleostomi</taxon>
        <taxon>Actinopterygii</taxon>
        <taxon>Neopterygii</taxon>
        <taxon>Teleostei</taxon>
        <taxon>Neoteleostei</taxon>
        <taxon>Acanthomorphata</taxon>
        <taxon>Eupercaria</taxon>
        <taxon>Perciformes</taxon>
        <taxon>Cottioidei</taxon>
        <taxon>Gasterosteales</taxon>
        <taxon>Gasterosteidae</taxon>
        <taxon>Gasterosteus</taxon>
    </lineage>
</organism>
<dbReference type="GO" id="GO:0005891">
    <property type="term" value="C:voltage-gated calcium channel complex"/>
    <property type="evidence" value="ECO:0007669"/>
    <property type="project" value="TreeGrafter"/>
</dbReference>
<evidence type="ECO:0000256" key="1">
    <source>
        <dbReference type="ARBA" id="ARBA00004141"/>
    </source>
</evidence>
<reference evidence="15 16" key="1">
    <citation type="journal article" date="2021" name="G3 (Bethesda)">
        <title>Improved contiguity of the threespine stickleback genome using long-read sequencing.</title>
        <authorList>
            <person name="Nath S."/>
            <person name="Shaw D.E."/>
            <person name="White M.A."/>
        </authorList>
    </citation>
    <scope>NUCLEOTIDE SEQUENCE [LARGE SCALE GENOMIC DNA]</scope>
    <source>
        <strain evidence="15 16">Lake Benthic</strain>
    </source>
</reference>
<evidence type="ECO:0000313" key="16">
    <source>
        <dbReference type="Proteomes" id="UP000007635"/>
    </source>
</evidence>
<evidence type="ECO:0000313" key="15">
    <source>
        <dbReference type="Ensembl" id="ENSGACP00000046106.1"/>
    </source>
</evidence>
<dbReference type="AlphaFoldDB" id="A0AAQ4Q480"/>
<reference evidence="15" key="2">
    <citation type="submission" date="2025-08" db="UniProtKB">
        <authorList>
            <consortium name="Ensembl"/>
        </authorList>
    </citation>
    <scope>IDENTIFICATION</scope>
</reference>
<keyword evidence="3" id="KW-0109">Calcium transport</keyword>
<evidence type="ECO:0000256" key="3">
    <source>
        <dbReference type="ARBA" id="ARBA00022568"/>
    </source>
</evidence>
<dbReference type="Ensembl" id="ENSGACT00000086139.1">
    <property type="protein sequence ID" value="ENSGACP00000046106.1"/>
    <property type="gene ID" value="ENSGACG00000031399.1"/>
</dbReference>
<evidence type="ECO:0000256" key="13">
    <source>
        <dbReference type="SAM" id="Phobius"/>
    </source>
</evidence>
<dbReference type="PANTHER" id="PTHR45628:SF22">
    <property type="entry name" value="VOLTAGE-DEPENDENT T-TYPE CALCIUM CHANNEL SUBUNIT ALPHA"/>
    <property type="match status" value="1"/>
</dbReference>
<evidence type="ECO:0000256" key="9">
    <source>
        <dbReference type="ARBA" id="ARBA00023065"/>
    </source>
</evidence>
<evidence type="ECO:0000259" key="14">
    <source>
        <dbReference type="Pfam" id="PF00520"/>
    </source>
</evidence>
<evidence type="ECO:0000256" key="10">
    <source>
        <dbReference type="ARBA" id="ARBA00023136"/>
    </source>
</evidence>
<keyword evidence="2" id="KW-0813">Transport</keyword>
<keyword evidence="16" id="KW-1185">Reference proteome</keyword>
<feature type="region of interest" description="Disordered" evidence="12">
    <location>
        <begin position="1"/>
        <end position="23"/>
    </location>
</feature>
<dbReference type="GO" id="GO:0098703">
    <property type="term" value="P:calcium ion import across plasma membrane"/>
    <property type="evidence" value="ECO:0007669"/>
    <property type="project" value="TreeGrafter"/>
</dbReference>
<dbReference type="GO" id="GO:0008331">
    <property type="term" value="F:high voltage-gated calcium channel activity"/>
    <property type="evidence" value="ECO:0007669"/>
    <property type="project" value="TreeGrafter"/>
</dbReference>
<feature type="transmembrane region" description="Helical" evidence="13">
    <location>
        <begin position="89"/>
        <end position="114"/>
    </location>
</feature>
<dbReference type="Proteomes" id="UP000007635">
    <property type="component" value="Chromosome IX"/>
</dbReference>
<comment type="subcellular location">
    <subcellularLocation>
        <location evidence="1">Membrane</location>
        <topology evidence="1">Multi-pass membrane protein</topology>
    </subcellularLocation>
</comment>
<protein>
    <recommendedName>
        <fullName evidence="14">Ion transport domain-containing protein</fullName>
    </recommendedName>
</protein>
<keyword evidence="8 13" id="KW-1133">Transmembrane helix</keyword>
<evidence type="ECO:0000256" key="11">
    <source>
        <dbReference type="ARBA" id="ARBA00023303"/>
    </source>
</evidence>
<dbReference type="Pfam" id="PF00520">
    <property type="entry name" value="Ion_trans"/>
    <property type="match status" value="1"/>
</dbReference>
<dbReference type="InterPro" id="IPR050599">
    <property type="entry name" value="VDCC_alpha-1_subunit"/>
</dbReference>
<keyword evidence="10 13" id="KW-0472">Membrane</keyword>
<accession>A0AAQ4Q480</accession>
<dbReference type="InterPro" id="IPR027359">
    <property type="entry name" value="Volt_channel_dom_sf"/>
</dbReference>
<dbReference type="PANTHER" id="PTHR45628">
    <property type="entry name" value="VOLTAGE-DEPENDENT CALCIUM CHANNEL TYPE A SUBUNIT ALPHA-1"/>
    <property type="match status" value="1"/>
</dbReference>
<evidence type="ECO:0000256" key="6">
    <source>
        <dbReference type="ARBA" id="ARBA00022837"/>
    </source>
</evidence>
<keyword evidence="6" id="KW-0106">Calcium</keyword>
<evidence type="ECO:0000256" key="2">
    <source>
        <dbReference type="ARBA" id="ARBA00022448"/>
    </source>
</evidence>
<feature type="transmembrane region" description="Helical" evidence="13">
    <location>
        <begin position="329"/>
        <end position="358"/>
    </location>
</feature>
<feature type="transmembrane region" description="Helical" evidence="13">
    <location>
        <begin position="302"/>
        <end position="323"/>
    </location>
</feature>
<feature type="domain" description="Ion transport" evidence="14">
    <location>
        <begin position="57"/>
        <end position="360"/>
    </location>
</feature>
<evidence type="ECO:0000256" key="12">
    <source>
        <dbReference type="SAM" id="MobiDB-lite"/>
    </source>
</evidence>
<feature type="transmembrane region" description="Helical" evidence="13">
    <location>
        <begin position="58"/>
        <end position="77"/>
    </location>
</feature>
<evidence type="ECO:0000256" key="4">
    <source>
        <dbReference type="ARBA" id="ARBA00022673"/>
    </source>
</evidence>
<keyword evidence="11" id="KW-0407">Ion channel</keyword>